<keyword evidence="3" id="KW-1185">Reference proteome</keyword>
<dbReference type="OrthoDB" id="6154367at2"/>
<keyword evidence="1" id="KW-0472">Membrane</keyword>
<protein>
    <submittedName>
        <fullName evidence="2">Uncharacterized protein</fullName>
    </submittedName>
</protein>
<feature type="transmembrane region" description="Helical" evidence="1">
    <location>
        <begin position="155"/>
        <end position="174"/>
    </location>
</feature>
<dbReference type="AlphaFoldDB" id="H9UJG5"/>
<gene>
    <name evidence="2" type="ordered locus">Spiaf_1600</name>
</gene>
<evidence type="ECO:0000313" key="2">
    <source>
        <dbReference type="EMBL" id="AFG37658.1"/>
    </source>
</evidence>
<dbReference type="KEGG" id="sfc:Spiaf_1600"/>
<dbReference type="HOGENOM" id="CLU_1081612_0_0_12"/>
<keyword evidence="1" id="KW-0812">Transmembrane</keyword>
<dbReference type="PATRIC" id="fig|889378.3.peg.1587"/>
<accession>H9UJG5</accession>
<keyword evidence="1" id="KW-1133">Transmembrane helix</keyword>
<name>H9UJG5_SPIAZ</name>
<dbReference type="eggNOG" id="ENOG5034BUA">
    <property type="taxonomic scope" value="Bacteria"/>
</dbReference>
<evidence type="ECO:0000256" key="1">
    <source>
        <dbReference type="SAM" id="Phobius"/>
    </source>
</evidence>
<feature type="transmembrane region" description="Helical" evidence="1">
    <location>
        <begin position="180"/>
        <end position="198"/>
    </location>
</feature>
<reference evidence="3" key="1">
    <citation type="journal article" date="2013" name="Stand. Genomic Sci.">
        <title>Complete genome sequence of the halophilic bacterium Spirochaeta africana type strain (Z-7692(T)) from the alkaline Lake Magadi in the East African Rift.</title>
        <authorList>
            <person name="Liolos K."/>
            <person name="Abt B."/>
            <person name="Scheuner C."/>
            <person name="Teshima H."/>
            <person name="Held B."/>
            <person name="Lapidus A."/>
            <person name="Nolan M."/>
            <person name="Lucas S."/>
            <person name="Deshpande S."/>
            <person name="Cheng J.F."/>
            <person name="Tapia R."/>
            <person name="Goodwin L.A."/>
            <person name="Pitluck S."/>
            <person name="Pagani I."/>
            <person name="Ivanova N."/>
            <person name="Mavromatis K."/>
            <person name="Mikhailova N."/>
            <person name="Huntemann M."/>
            <person name="Pati A."/>
            <person name="Chen A."/>
            <person name="Palaniappan K."/>
            <person name="Land M."/>
            <person name="Rohde M."/>
            <person name="Tindall B.J."/>
            <person name="Detter J.C."/>
            <person name="Goker M."/>
            <person name="Bristow J."/>
            <person name="Eisen J.A."/>
            <person name="Markowitz V."/>
            <person name="Hugenholtz P."/>
            <person name="Woyke T."/>
            <person name="Klenk H.P."/>
            <person name="Kyrpides N.C."/>
        </authorList>
    </citation>
    <scope>NUCLEOTIDE SEQUENCE</scope>
    <source>
        <strain evidence="3">ATCC 700263 / DSM 8902 / Z-7692</strain>
    </source>
</reference>
<dbReference type="RefSeq" id="WP_014455641.1">
    <property type="nucleotide sequence ID" value="NC_017098.1"/>
</dbReference>
<evidence type="ECO:0000313" key="3">
    <source>
        <dbReference type="Proteomes" id="UP000007383"/>
    </source>
</evidence>
<sequence length="247" mass="28705">MVKLSFYETSISRRTDLEVCYRPPSITDKWAAGFADISLVYSTTPTDEQLQKDLTTEGIQWCKRYDYPAMITAWDDDEEVLLPAGIDAYNRYFAWTSDSGIKTEWLAINAADHILPGLDAKQLVGVFHDIPHQTGDEIRAKANEKLRQKRRQIRMLRFMLLVRYFFLPLVFVILFEINTILGYVGFAIALAGVLYQGWRLSGRARPTPKQAAAREKQRLMEHYYYHCSRNPEAFAKLRADNFRNHRN</sequence>
<proteinExistence type="predicted"/>
<dbReference type="EMBL" id="CP003282">
    <property type="protein sequence ID" value="AFG37658.1"/>
    <property type="molecule type" value="Genomic_DNA"/>
</dbReference>
<dbReference type="Proteomes" id="UP000007383">
    <property type="component" value="Chromosome"/>
</dbReference>
<organism evidence="2 3">
    <name type="scientific">Spirochaeta africana (strain ATCC 700263 / DSM 8902 / Z-7692)</name>
    <dbReference type="NCBI Taxonomy" id="889378"/>
    <lineage>
        <taxon>Bacteria</taxon>
        <taxon>Pseudomonadati</taxon>
        <taxon>Spirochaetota</taxon>
        <taxon>Spirochaetia</taxon>
        <taxon>Spirochaetales</taxon>
        <taxon>Spirochaetaceae</taxon>
        <taxon>Spirochaeta</taxon>
    </lineage>
</organism>